<dbReference type="SMART" id="SM00046">
    <property type="entry name" value="DAGKc"/>
    <property type="match status" value="1"/>
</dbReference>
<dbReference type="Pfam" id="PF00781">
    <property type="entry name" value="DAGK_cat"/>
    <property type="match status" value="1"/>
</dbReference>
<keyword evidence="3" id="KW-1185">Reference proteome</keyword>
<organism evidence="2 3">
    <name type="scientific">Phanerochaete sordida</name>
    <dbReference type="NCBI Taxonomy" id="48140"/>
    <lineage>
        <taxon>Eukaryota</taxon>
        <taxon>Fungi</taxon>
        <taxon>Dikarya</taxon>
        <taxon>Basidiomycota</taxon>
        <taxon>Agaricomycotina</taxon>
        <taxon>Agaricomycetes</taxon>
        <taxon>Polyporales</taxon>
        <taxon>Phanerochaetaceae</taxon>
        <taxon>Phanerochaete</taxon>
    </lineage>
</organism>
<dbReference type="EMBL" id="BPQB01000079">
    <property type="protein sequence ID" value="GJE97925.1"/>
    <property type="molecule type" value="Genomic_DNA"/>
</dbReference>
<dbReference type="InterPro" id="IPR017438">
    <property type="entry name" value="ATP-NAD_kinase_N"/>
</dbReference>
<evidence type="ECO:0000313" key="2">
    <source>
        <dbReference type="EMBL" id="GJE97925.1"/>
    </source>
</evidence>
<dbReference type="InterPro" id="IPR016064">
    <property type="entry name" value="NAD/diacylglycerol_kinase_sf"/>
</dbReference>
<protein>
    <submittedName>
        <fullName evidence="2">Acylglycerol kinase family protein</fullName>
    </submittedName>
</protein>
<evidence type="ECO:0000313" key="3">
    <source>
        <dbReference type="Proteomes" id="UP000703269"/>
    </source>
</evidence>
<dbReference type="GO" id="GO:0001727">
    <property type="term" value="F:lipid kinase activity"/>
    <property type="evidence" value="ECO:0007669"/>
    <property type="project" value="TreeGrafter"/>
</dbReference>
<name>A0A9P3GM75_9APHY</name>
<dbReference type="Gene3D" id="2.60.200.40">
    <property type="match status" value="1"/>
</dbReference>
<dbReference type="GO" id="GO:0005737">
    <property type="term" value="C:cytoplasm"/>
    <property type="evidence" value="ECO:0007669"/>
    <property type="project" value="TreeGrafter"/>
</dbReference>
<dbReference type="AlphaFoldDB" id="A0A9P3GM75"/>
<dbReference type="Gene3D" id="3.40.50.10330">
    <property type="entry name" value="Probable inorganic polyphosphate/atp-NAD kinase, domain 1"/>
    <property type="match status" value="1"/>
</dbReference>
<accession>A0A9P3GM75</accession>
<keyword evidence="2" id="KW-0808">Transferase</keyword>
<evidence type="ECO:0000259" key="1">
    <source>
        <dbReference type="PROSITE" id="PS50146"/>
    </source>
</evidence>
<dbReference type="PROSITE" id="PS50146">
    <property type="entry name" value="DAGK"/>
    <property type="match status" value="1"/>
</dbReference>
<dbReference type="SUPFAM" id="SSF111331">
    <property type="entry name" value="NAD kinase/diacylglycerol kinase-like"/>
    <property type="match status" value="1"/>
</dbReference>
<dbReference type="PANTHER" id="PTHR12358:SF105">
    <property type="entry name" value="DAGKC DOMAIN-CONTAINING PROTEIN"/>
    <property type="match status" value="1"/>
</dbReference>
<dbReference type="Proteomes" id="UP000703269">
    <property type="component" value="Unassembled WGS sequence"/>
</dbReference>
<reference evidence="2 3" key="1">
    <citation type="submission" date="2021-08" db="EMBL/GenBank/DDBJ databases">
        <title>Draft Genome Sequence of Phanerochaete sordida strain YK-624.</title>
        <authorList>
            <person name="Mori T."/>
            <person name="Dohra H."/>
            <person name="Suzuki T."/>
            <person name="Kawagishi H."/>
            <person name="Hirai H."/>
        </authorList>
    </citation>
    <scope>NUCLEOTIDE SEQUENCE [LARGE SCALE GENOMIC DNA]</scope>
    <source>
        <strain evidence="2 3">YK-624</strain>
    </source>
</reference>
<sequence>MTPAKKTALLVICNPAAGARQAAETFEQELLPTLREHGREPAQIVSTASPGHAGQVVVDFLKAVPEQQVDVVLGSGDGTLHEILDAIDHAGSTGLDSRFTELTFALVPCGTANALYNALFPPKPEQNEDIVANAKVLSIRSMLSDANTARPLQLARTTFVPPSTVDVPLPPGARTSVAAVVTSTALHASILHDSEALRATHPGVERFKLAAQANITRWYNARARLFVSPPAVPGATLTPGVEVYDPAQGQFVLYKGDAASADGTVVELEGPFAYFLCTTSVDRLEPTFRIAPKQCSFPPPPLGSPATMDLVVVRPTRDPSVLDASEQTRQAFAQKCMSVMTGAYRDGAHINMRYGPGGEVLEGEGNGPPVVEYFRCNGWEWIPEAADDAAHLVCVDGEIHHIQPGGKAVCQALQDFGSVKISVYA</sequence>
<proteinExistence type="predicted"/>
<dbReference type="PANTHER" id="PTHR12358">
    <property type="entry name" value="SPHINGOSINE KINASE"/>
    <property type="match status" value="1"/>
</dbReference>
<gene>
    <name evidence="2" type="ORF">PsYK624_141470</name>
</gene>
<dbReference type="InterPro" id="IPR050187">
    <property type="entry name" value="Lipid_Phosphate_FormReg"/>
</dbReference>
<keyword evidence="2" id="KW-0418">Kinase</keyword>
<dbReference type="GO" id="GO:0016020">
    <property type="term" value="C:membrane"/>
    <property type="evidence" value="ECO:0007669"/>
    <property type="project" value="TreeGrafter"/>
</dbReference>
<dbReference type="InterPro" id="IPR001206">
    <property type="entry name" value="Diacylglycerol_kinase_cat_dom"/>
</dbReference>
<dbReference type="OrthoDB" id="336240at2759"/>
<feature type="domain" description="DAGKc" evidence="1">
    <location>
        <begin position="4"/>
        <end position="162"/>
    </location>
</feature>
<comment type="caution">
    <text evidence="2">The sequence shown here is derived from an EMBL/GenBank/DDBJ whole genome shotgun (WGS) entry which is preliminary data.</text>
</comment>
<dbReference type="GO" id="GO:0046512">
    <property type="term" value="P:sphingosine biosynthetic process"/>
    <property type="evidence" value="ECO:0007669"/>
    <property type="project" value="TreeGrafter"/>
</dbReference>